<accession>A0A0V1C343</accession>
<organism evidence="1 2">
    <name type="scientific">Trichinella britovi</name>
    <name type="common">Parasitic roundworm</name>
    <dbReference type="NCBI Taxonomy" id="45882"/>
    <lineage>
        <taxon>Eukaryota</taxon>
        <taxon>Metazoa</taxon>
        <taxon>Ecdysozoa</taxon>
        <taxon>Nematoda</taxon>
        <taxon>Enoplea</taxon>
        <taxon>Dorylaimia</taxon>
        <taxon>Trichinellida</taxon>
        <taxon>Trichinellidae</taxon>
        <taxon>Trichinella</taxon>
    </lineage>
</organism>
<name>A0A0V1C343_TRIBR</name>
<evidence type="ECO:0000313" key="1">
    <source>
        <dbReference type="EMBL" id="KRY43623.1"/>
    </source>
</evidence>
<dbReference type="EMBL" id="JYDI01001018">
    <property type="protein sequence ID" value="KRY43623.1"/>
    <property type="molecule type" value="Genomic_DNA"/>
</dbReference>
<dbReference type="Proteomes" id="UP000054653">
    <property type="component" value="Unassembled WGS sequence"/>
</dbReference>
<reference evidence="1 2" key="1">
    <citation type="submission" date="2015-01" db="EMBL/GenBank/DDBJ databases">
        <title>Evolution of Trichinella species and genotypes.</title>
        <authorList>
            <person name="Korhonen P.K."/>
            <person name="Edoardo P."/>
            <person name="Giuseppe L.R."/>
            <person name="Gasser R.B."/>
        </authorList>
    </citation>
    <scope>NUCLEOTIDE SEQUENCE [LARGE SCALE GENOMIC DNA]</scope>
    <source>
        <strain evidence="1">ISS120</strain>
    </source>
</reference>
<keyword evidence="2" id="KW-1185">Reference proteome</keyword>
<dbReference type="AlphaFoldDB" id="A0A0V1C343"/>
<protein>
    <submittedName>
        <fullName evidence="1">Uncharacterized protein</fullName>
    </submittedName>
</protein>
<evidence type="ECO:0000313" key="2">
    <source>
        <dbReference type="Proteomes" id="UP000054653"/>
    </source>
</evidence>
<proteinExistence type="predicted"/>
<sequence length="53" mass="6253">MVTGTTFHEMFAFCSKNCKKFEARNVLYTEIGSLSFRWKRITDWRIPHGGLKL</sequence>
<comment type="caution">
    <text evidence="1">The sequence shown here is derived from an EMBL/GenBank/DDBJ whole genome shotgun (WGS) entry which is preliminary data.</text>
</comment>
<gene>
    <name evidence="1" type="ORF">T03_10559</name>
</gene>